<dbReference type="InterPro" id="IPR007420">
    <property type="entry name" value="DUF465"/>
</dbReference>
<dbReference type="Gene3D" id="6.10.280.50">
    <property type="match status" value="1"/>
</dbReference>
<dbReference type="Proteomes" id="UP000619041">
    <property type="component" value="Unassembled WGS sequence"/>
</dbReference>
<name>A0ABQ1S9R1_9SPHN</name>
<gene>
    <name evidence="2" type="ORF">GCM10011515_20940</name>
</gene>
<evidence type="ECO:0008006" key="4">
    <source>
        <dbReference type="Google" id="ProtNLM"/>
    </source>
</evidence>
<evidence type="ECO:0000313" key="3">
    <source>
        <dbReference type="Proteomes" id="UP000619041"/>
    </source>
</evidence>
<reference evidence="3" key="1">
    <citation type="journal article" date="2019" name="Int. J. Syst. Evol. Microbiol.">
        <title>The Global Catalogue of Microorganisms (GCM) 10K type strain sequencing project: providing services to taxonomists for standard genome sequencing and annotation.</title>
        <authorList>
            <consortium name="The Broad Institute Genomics Platform"/>
            <consortium name="The Broad Institute Genome Sequencing Center for Infectious Disease"/>
            <person name="Wu L."/>
            <person name="Ma J."/>
        </authorList>
    </citation>
    <scope>NUCLEOTIDE SEQUENCE [LARGE SCALE GENOMIC DNA]</scope>
    <source>
        <strain evidence="3">CGMCC 1.15959</strain>
    </source>
</reference>
<dbReference type="EMBL" id="BMKL01000001">
    <property type="protein sequence ID" value="GGE00970.1"/>
    <property type="molecule type" value="Genomic_DNA"/>
</dbReference>
<comment type="caution">
    <text evidence="2">The sequence shown here is derived from an EMBL/GenBank/DDBJ whole genome shotgun (WGS) entry which is preliminary data.</text>
</comment>
<sequence>MGLSDQPRSGARRADFQREIALEAASGGDEVTEQELKKLLASLRTEHRDLDAAIDALSGTGSTDQLQIARLKKRKLRLKDQIAMVEDQLLPDIIA</sequence>
<keyword evidence="1" id="KW-0175">Coiled coil</keyword>
<dbReference type="Pfam" id="PF04325">
    <property type="entry name" value="DUF465"/>
    <property type="match status" value="1"/>
</dbReference>
<proteinExistence type="predicted"/>
<protein>
    <recommendedName>
        <fullName evidence="4">DUF465 domain-containing protein</fullName>
    </recommendedName>
</protein>
<evidence type="ECO:0000313" key="2">
    <source>
        <dbReference type="EMBL" id="GGE00970.1"/>
    </source>
</evidence>
<accession>A0ABQ1S9R1</accession>
<organism evidence="2 3">
    <name type="scientific">Tsuneonella deserti</name>
    <dbReference type="NCBI Taxonomy" id="2035528"/>
    <lineage>
        <taxon>Bacteria</taxon>
        <taxon>Pseudomonadati</taxon>
        <taxon>Pseudomonadota</taxon>
        <taxon>Alphaproteobacteria</taxon>
        <taxon>Sphingomonadales</taxon>
        <taxon>Erythrobacteraceae</taxon>
        <taxon>Tsuneonella</taxon>
    </lineage>
</organism>
<dbReference type="InterPro" id="IPR038444">
    <property type="entry name" value="DUF465_sf"/>
</dbReference>
<feature type="coiled-coil region" evidence="1">
    <location>
        <begin position="33"/>
        <end position="88"/>
    </location>
</feature>
<evidence type="ECO:0000256" key="1">
    <source>
        <dbReference type="SAM" id="Coils"/>
    </source>
</evidence>
<keyword evidence="3" id="KW-1185">Reference proteome</keyword>